<dbReference type="Gene3D" id="3.40.1130.10">
    <property type="entry name" value="Glycerol-3-phosphate (1)-acyltransferase"/>
    <property type="match status" value="1"/>
</dbReference>
<reference evidence="1" key="1">
    <citation type="journal article" date="2012" name="Science">
        <title>Fermentation, hydrogen, and sulfur metabolism in multiple uncultivated bacterial phyla.</title>
        <authorList>
            <person name="Wrighton K.C."/>
            <person name="Thomas B.C."/>
            <person name="Sharon I."/>
            <person name="Miller C.S."/>
            <person name="Castelle C.J."/>
            <person name="VerBerkmoes N.C."/>
            <person name="Wilkins M.J."/>
            <person name="Hettich R.L."/>
            <person name="Lipton M.S."/>
            <person name="Williams K.H."/>
            <person name="Long P.E."/>
            <person name="Banfield J.F."/>
        </authorList>
    </citation>
    <scope>NUCLEOTIDE SEQUENCE [LARGE SCALE GENOMIC DNA]</scope>
</reference>
<dbReference type="SUPFAM" id="SSF69593">
    <property type="entry name" value="Glycerol-3-phosphate (1)-acyltransferase"/>
    <property type="match status" value="1"/>
</dbReference>
<sequence length="364" mass="43188">MSKSTIESIWCTNSRVLESQKTSSLTEKISQMISLALKNPELAIPLLKLDRICSKNDLSEWEWIYESYFFSGNSWNLNIDNARWFPNTSDISLFTNWGFLENLLKNWLDFDSDPEARKRLHNLISKMISQIDISNESVMNLNRAINKAGAQGKKLVILANHISHFDAPFLDYAFTEKLLKGKDMDVRLVCWAFMYYNSHVRPFVKCFNTTFVFWPADSRDMMETIRQNDKRNNKGDFKLFRPLKNMFEATISSNGKNEITILFPYAWRSDISHSNYVYWCKDEIDPSMKPLLTLPGCIYLPLWMRWPWELFPGNPRWWWNMIENLANSKKTYLNLEFSSYFEWWELWPDEIHDAMVNISKKSFR</sequence>
<organism evidence="1">
    <name type="scientific">uncultured bacterium</name>
    <name type="common">gcode 4</name>
    <dbReference type="NCBI Taxonomy" id="1234023"/>
    <lineage>
        <taxon>Bacteria</taxon>
        <taxon>environmental samples</taxon>
    </lineage>
</organism>
<evidence type="ECO:0000313" key="1">
    <source>
        <dbReference type="EMBL" id="EKE28007.1"/>
    </source>
</evidence>
<dbReference type="AlphaFoldDB" id="K2G1B9"/>
<name>K2G1B9_9BACT</name>
<comment type="caution">
    <text evidence="1">The sequence shown here is derived from an EMBL/GenBank/DDBJ whole genome shotgun (WGS) entry which is preliminary data.</text>
</comment>
<gene>
    <name evidence="1" type="ORF">ACD_3C00111G0024</name>
</gene>
<dbReference type="EMBL" id="AMFJ01000385">
    <property type="protein sequence ID" value="EKE28007.1"/>
    <property type="molecule type" value="Genomic_DNA"/>
</dbReference>
<protein>
    <submittedName>
        <fullName evidence="1">Uncharacterized protein</fullName>
    </submittedName>
</protein>
<proteinExistence type="predicted"/>
<accession>K2G1B9</accession>